<accession>A0A7V7KWL5</accession>
<comment type="caution">
    <text evidence="3">The sequence shown here is derived from an EMBL/GenBank/DDBJ whole genome shotgun (WGS) entry which is preliminary data.</text>
</comment>
<protein>
    <submittedName>
        <fullName evidence="3">Peptidase</fullName>
    </submittedName>
</protein>
<keyword evidence="1" id="KW-0732">Signal</keyword>
<reference evidence="3 4" key="1">
    <citation type="submission" date="2018-07" db="EMBL/GenBank/DDBJ databases">
        <title>Pseudomonas laoshanensis sp. nov., isolated from soil.</title>
        <authorList>
            <person name="Sun J."/>
            <person name="Yu L."/>
            <person name="Wang M."/>
            <person name="Zhang C."/>
        </authorList>
    </citation>
    <scope>NUCLEOTIDE SEQUENCE [LARGE SCALE GENOMIC DNA]</scope>
    <source>
        <strain evidence="3 4">Y22</strain>
    </source>
</reference>
<feature type="chain" id="PRO_5031416384" evidence="1">
    <location>
        <begin position="23"/>
        <end position="101"/>
    </location>
</feature>
<dbReference type="Pfam" id="PF03413">
    <property type="entry name" value="PepSY"/>
    <property type="match status" value="1"/>
</dbReference>
<organism evidence="3 4">
    <name type="scientific">Halopseudomonas laoshanensis</name>
    <dbReference type="NCBI Taxonomy" id="2268758"/>
    <lineage>
        <taxon>Bacteria</taxon>
        <taxon>Pseudomonadati</taxon>
        <taxon>Pseudomonadota</taxon>
        <taxon>Gammaproteobacteria</taxon>
        <taxon>Pseudomonadales</taxon>
        <taxon>Pseudomonadaceae</taxon>
        <taxon>Halopseudomonas</taxon>
    </lineage>
</organism>
<feature type="domain" description="PepSY" evidence="2">
    <location>
        <begin position="41"/>
        <end position="96"/>
    </location>
</feature>
<sequence>MKNLIAMSCAAVLTLGSAAVLADDVRIDEAQKLVTDGTIQSFEKLNEKALATQAGTITDTELEQEYGRYIYKVEIRDAQGAEWDIDMDATNAEILKNEKDS</sequence>
<feature type="signal peptide" evidence="1">
    <location>
        <begin position="1"/>
        <end position="22"/>
    </location>
</feature>
<dbReference type="RefSeq" id="WP_149333195.1">
    <property type="nucleotide sequence ID" value="NZ_QOVF01000004.1"/>
</dbReference>
<keyword evidence="4" id="KW-1185">Reference proteome</keyword>
<dbReference type="InterPro" id="IPR025711">
    <property type="entry name" value="PepSY"/>
</dbReference>
<evidence type="ECO:0000256" key="1">
    <source>
        <dbReference type="SAM" id="SignalP"/>
    </source>
</evidence>
<evidence type="ECO:0000313" key="3">
    <source>
        <dbReference type="EMBL" id="KAA0693438.1"/>
    </source>
</evidence>
<proteinExistence type="predicted"/>
<name>A0A7V7KWL5_9GAMM</name>
<gene>
    <name evidence="3" type="ORF">DT594_13655</name>
</gene>
<dbReference type="AlphaFoldDB" id="A0A7V7KWL5"/>
<dbReference type="EMBL" id="QOVF01000004">
    <property type="protein sequence ID" value="KAA0693438.1"/>
    <property type="molecule type" value="Genomic_DNA"/>
</dbReference>
<dbReference type="Proteomes" id="UP000463138">
    <property type="component" value="Unassembled WGS sequence"/>
</dbReference>
<evidence type="ECO:0000313" key="4">
    <source>
        <dbReference type="Proteomes" id="UP000463138"/>
    </source>
</evidence>
<dbReference type="Gene3D" id="3.10.450.40">
    <property type="match status" value="1"/>
</dbReference>
<dbReference type="OrthoDB" id="5772663at2"/>
<evidence type="ECO:0000259" key="2">
    <source>
        <dbReference type="Pfam" id="PF03413"/>
    </source>
</evidence>